<evidence type="ECO:0000256" key="3">
    <source>
        <dbReference type="ARBA" id="ARBA00022989"/>
    </source>
</evidence>
<accession>A0ABQ4ZBM9</accession>
<keyword evidence="2" id="KW-0812">Transmembrane</keyword>
<evidence type="ECO:0000256" key="4">
    <source>
        <dbReference type="ARBA" id="ARBA00023136"/>
    </source>
</evidence>
<dbReference type="EMBL" id="BQNB010011159">
    <property type="protein sequence ID" value="GJS86951.1"/>
    <property type="molecule type" value="Genomic_DNA"/>
</dbReference>
<name>A0ABQ4ZBM9_9ASTR</name>
<reference evidence="5" key="1">
    <citation type="journal article" date="2022" name="Int. J. Mol. Sci.">
        <title>Draft Genome of Tanacetum Coccineum: Genomic Comparison of Closely Related Tanacetum-Family Plants.</title>
        <authorList>
            <person name="Yamashiro T."/>
            <person name="Shiraishi A."/>
            <person name="Nakayama K."/>
            <person name="Satake H."/>
        </authorList>
    </citation>
    <scope>NUCLEOTIDE SEQUENCE</scope>
</reference>
<dbReference type="Pfam" id="PF02535">
    <property type="entry name" value="Zip"/>
    <property type="match status" value="1"/>
</dbReference>
<dbReference type="Proteomes" id="UP001151760">
    <property type="component" value="Unassembled WGS sequence"/>
</dbReference>
<proteinExistence type="predicted"/>
<keyword evidence="6" id="KW-1185">Reference proteome</keyword>
<dbReference type="InterPro" id="IPR003689">
    <property type="entry name" value="ZIP"/>
</dbReference>
<dbReference type="PANTHER" id="PTHR11040:SF41">
    <property type="entry name" value="ZINC TRANSPORTER 7"/>
    <property type="match status" value="1"/>
</dbReference>
<evidence type="ECO:0000256" key="1">
    <source>
        <dbReference type="ARBA" id="ARBA00004141"/>
    </source>
</evidence>
<keyword evidence="4" id="KW-0472">Membrane</keyword>
<organism evidence="5 6">
    <name type="scientific">Tanacetum coccineum</name>
    <dbReference type="NCBI Taxonomy" id="301880"/>
    <lineage>
        <taxon>Eukaryota</taxon>
        <taxon>Viridiplantae</taxon>
        <taxon>Streptophyta</taxon>
        <taxon>Embryophyta</taxon>
        <taxon>Tracheophyta</taxon>
        <taxon>Spermatophyta</taxon>
        <taxon>Magnoliopsida</taxon>
        <taxon>eudicotyledons</taxon>
        <taxon>Gunneridae</taxon>
        <taxon>Pentapetalae</taxon>
        <taxon>asterids</taxon>
        <taxon>campanulids</taxon>
        <taxon>Asterales</taxon>
        <taxon>Asteraceae</taxon>
        <taxon>Asteroideae</taxon>
        <taxon>Anthemideae</taxon>
        <taxon>Anthemidinae</taxon>
        <taxon>Tanacetum</taxon>
    </lineage>
</organism>
<dbReference type="PANTHER" id="PTHR11040">
    <property type="entry name" value="ZINC/IRON TRANSPORTER"/>
    <property type="match status" value="1"/>
</dbReference>
<evidence type="ECO:0000256" key="2">
    <source>
        <dbReference type="ARBA" id="ARBA00022692"/>
    </source>
</evidence>
<evidence type="ECO:0000313" key="6">
    <source>
        <dbReference type="Proteomes" id="UP001151760"/>
    </source>
</evidence>
<comment type="subcellular location">
    <subcellularLocation>
        <location evidence="1">Membrane</location>
        <topology evidence="1">Multi-pass membrane protein</topology>
    </subcellularLocation>
</comment>
<reference evidence="5" key="2">
    <citation type="submission" date="2022-01" db="EMBL/GenBank/DDBJ databases">
        <authorList>
            <person name="Yamashiro T."/>
            <person name="Shiraishi A."/>
            <person name="Satake H."/>
            <person name="Nakayama K."/>
        </authorList>
    </citation>
    <scope>NUCLEOTIDE SEQUENCE</scope>
</reference>
<sequence length="66" mass="7218">MNIMGHCHGDVTSGVNDHASQLRRYHMVAQVLELGIIVHSVVIGLSMDASDNMCTIRPLMAALCFH</sequence>
<keyword evidence="3" id="KW-1133">Transmembrane helix</keyword>
<comment type="caution">
    <text evidence="5">The sequence shown here is derived from an EMBL/GenBank/DDBJ whole genome shotgun (WGS) entry which is preliminary data.</text>
</comment>
<evidence type="ECO:0000313" key="5">
    <source>
        <dbReference type="EMBL" id="GJS86951.1"/>
    </source>
</evidence>
<protein>
    <submittedName>
        <fullName evidence="5">Fe(2+) transport protein 1-like protein</fullName>
    </submittedName>
</protein>
<gene>
    <name evidence="5" type="ORF">Tco_0769587</name>
</gene>